<organism evidence="2">
    <name type="scientific">Medicago truncatula</name>
    <name type="common">Barrel medic</name>
    <name type="synonym">Medicago tribuloides</name>
    <dbReference type="NCBI Taxonomy" id="3880"/>
    <lineage>
        <taxon>Eukaryota</taxon>
        <taxon>Viridiplantae</taxon>
        <taxon>Streptophyta</taxon>
        <taxon>Embryophyta</taxon>
        <taxon>Tracheophyta</taxon>
        <taxon>Spermatophyta</taxon>
        <taxon>Magnoliopsida</taxon>
        <taxon>eudicotyledons</taxon>
        <taxon>Gunneridae</taxon>
        <taxon>Pentapetalae</taxon>
        <taxon>rosids</taxon>
        <taxon>fabids</taxon>
        <taxon>Fabales</taxon>
        <taxon>Fabaceae</taxon>
        <taxon>Papilionoideae</taxon>
        <taxon>50 kb inversion clade</taxon>
        <taxon>NPAAA clade</taxon>
        <taxon>Hologalegina</taxon>
        <taxon>IRL clade</taxon>
        <taxon>Trifolieae</taxon>
        <taxon>Medicago</taxon>
    </lineage>
</organism>
<evidence type="ECO:0000313" key="2">
    <source>
        <dbReference type="EMBL" id="AFK45421.1"/>
    </source>
</evidence>
<keyword evidence="1" id="KW-0472">Membrane</keyword>
<evidence type="ECO:0000256" key="1">
    <source>
        <dbReference type="SAM" id="Phobius"/>
    </source>
</evidence>
<feature type="transmembrane region" description="Helical" evidence="1">
    <location>
        <begin position="30"/>
        <end position="46"/>
    </location>
</feature>
<evidence type="ECO:0008006" key="3">
    <source>
        <dbReference type="Google" id="ProtNLM"/>
    </source>
</evidence>
<keyword evidence="1" id="KW-0812">Transmembrane</keyword>
<accession>I3SYS9</accession>
<name>I3SYS9_MEDTR</name>
<proteinExistence type="evidence at transcript level"/>
<reference evidence="2" key="1">
    <citation type="submission" date="2012-05" db="EMBL/GenBank/DDBJ databases">
        <authorList>
            <person name="Krishnakumar V."/>
            <person name="Cheung F."/>
            <person name="Xiao Y."/>
            <person name="Chan A."/>
            <person name="Moskal W.A."/>
            <person name="Town C.D."/>
        </authorList>
    </citation>
    <scope>NUCLEOTIDE SEQUENCE</scope>
</reference>
<dbReference type="AlphaFoldDB" id="I3SYS9"/>
<keyword evidence="1" id="KW-1133">Transmembrane helix</keyword>
<sequence>MMIQDGATLVLLLLLLQIFVHQIHLCLTTMVVGVTLLCNILIWLNLPTFKLLNIELELCLFPLEGCHVSKREE</sequence>
<dbReference type="EMBL" id="BT145627">
    <property type="protein sequence ID" value="AFK45421.1"/>
    <property type="molecule type" value="mRNA"/>
</dbReference>
<protein>
    <recommendedName>
        <fullName evidence="3">Transmembrane protein</fullName>
    </recommendedName>
</protein>